<reference evidence="1" key="1">
    <citation type="submission" date="2023-10" db="EMBL/GenBank/DDBJ databases">
        <title>Genome assembly of Pristionchus species.</title>
        <authorList>
            <person name="Yoshida K."/>
            <person name="Sommer R.J."/>
        </authorList>
    </citation>
    <scope>NUCLEOTIDE SEQUENCE</scope>
    <source>
        <strain evidence="1">RS5133</strain>
    </source>
</reference>
<dbReference type="InterPro" id="IPR008758">
    <property type="entry name" value="Peptidase_S28"/>
</dbReference>
<feature type="non-terminal residue" evidence="1">
    <location>
        <position position="94"/>
    </location>
</feature>
<comment type="caution">
    <text evidence="1">The sequence shown here is derived from an EMBL/GenBank/DDBJ whole genome shotgun (WGS) entry which is preliminary data.</text>
</comment>
<dbReference type="EMBL" id="BTSY01000004">
    <property type="protein sequence ID" value="GMT23495.1"/>
    <property type="molecule type" value="Genomic_DNA"/>
</dbReference>
<dbReference type="Gene3D" id="3.40.50.1820">
    <property type="entry name" value="alpha/beta hydrolase"/>
    <property type="match status" value="1"/>
</dbReference>
<dbReference type="Proteomes" id="UP001432322">
    <property type="component" value="Unassembled WGS sequence"/>
</dbReference>
<dbReference type="GO" id="GO:0070008">
    <property type="term" value="F:serine-type exopeptidase activity"/>
    <property type="evidence" value="ECO:0007669"/>
    <property type="project" value="InterPro"/>
</dbReference>
<evidence type="ECO:0000313" key="1">
    <source>
        <dbReference type="EMBL" id="GMT23495.1"/>
    </source>
</evidence>
<name>A0AAV5VVE8_9BILA</name>
<dbReference type="GO" id="GO:0006508">
    <property type="term" value="P:proteolysis"/>
    <property type="evidence" value="ECO:0007669"/>
    <property type="project" value="InterPro"/>
</dbReference>
<dbReference type="Pfam" id="PF05577">
    <property type="entry name" value="Peptidase_S28"/>
    <property type="match status" value="1"/>
</dbReference>
<evidence type="ECO:0000313" key="2">
    <source>
        <dbReference type="Proteomes" id="UP001432322"/>
    </source>
</evidence>
<proteinExistence type="predicted"/>
<feature type="non-terminal residue" evidence="1">
    <location>
        <position position="1"/>
    </location>
</feature>
<gene>
    <name evidence="1" type="ORF">PFISCL1PPCAC_14792</name>
</gene>
<sequence>ALATVAFAVPPMFGGRRKEGFTSHLLENRKVDTSLIDENSFGSGTITQKLDHFDENNKNNWQQRYFFNYQFKQDDSNVNIIYISGEQIASDSTI</sequence>
<accession>A0AAV5VVE8</accession>
<protein>
    <submittedName>
        <fullName evidence="1">Uncharacterized protein</fullName>
    </submittedName>
</protein>
<dbReference type="InterPro" id="IPR029058">
    <property type="entry name" value="AB_hydrolase_fold"/>
</dbReference>
<organism evidence="1 2">
    <name type="scientific">Pristionchus fissidentatus</name>
    <dbReference type="NCBI Taxonomy" id="1538716"/>
    <lineage>
        <taxon>Eukaryota</taxon>
        <taxon>Metazoa</taxon>
        <taxon>Ecdysozoa</taxon>
        <taxon>Nematoda</taxon>
        <taxon>Chromadorea</taxon>
        <taxon>Rhabditida</taxon>
        <taxon>Rhabditina</taxon>
        <taxon>Diplogasteromorpha</taxon>
        <taxon>Diplogasteroidea</taxon>
        <taxon>Neodiplogasteridae</taxon>
        <taxon>Pristionchus</taxon>
    </lineage>
</organism>
<dbReference type="AlphaFoldDB" id="A0AAV5VVE8"/>
<keyword evidence="2" id="KW-1185">Reference proteome</keyword>